<dbReference type="Proteomes" id="UP001175227">
    <property type="component" value="Unassembled WGS sequence"/>
</dbReference>
<evidence type="ECO:0000256" key="1">
    <source>
        <dbReference type="ARBA" id="ARBA00022574"/>
    </source>
</evidence>
<evidence type="ECO:0000256" key="2">
    <source>
        <dbReference type="ARBA" id="ARBA00022737"/>
    </source>
</evidence>
<gene>
    <name evidence="4" type="ORF">IW261DRAFT_1346054</name>
</gene>
<dbReference type="PANTHER" id="PTHR10971">
    <property type="entry name" value="MRNA EXPORT FACTOR AND BUB3"/>
    <property type="match status" value="1"/>
</dbReference>
<dbReference type="PROSITE" id="PS50082">
    <property type="entry name" value="WD_REPEATS_2"/>
    <property type="match status" value="1"/>
</dbReference>
<dbReference type="SUPFAM" id="SSF50978">
    <property type="entry name" value="WD40 repeat-like"/>
    <property type="match status" value="1"/>
</dbReference>
<dbReference type="InterPro" id="IPR001680">
    <property type="entry name" value="WD40_rpt"/>
</dbReference>
<dbReference type="InterPro" id="IPR015943">
    <property type="entry name" value="WD40/YVTN_repeat-like_dom_sf"/>
</dbReference>
<dbReference type="AlphaFoldDB" id="A0AA39NMS5"/>
<keyword evidence="5" id="KW-1185">Reference proteome</keyword>
<reference evidence="4" key="1">
    <citation type="submission" date="2023-06" db="EMBL/GenBank/DDBJ databases">
        <authorList>
            <consortium name="Lawrence Berkeley National Laboratory"/>
            <person name="Ahrendt S."/>
            <person name="Sahu N."/>
            <person name="Indic B."/>
            <person name="Wong-Bajracharya J."/>
            <person name="Merenyi Z."/>
            <person name="Ke H.-M."/>
            <person name="Monk M."/>
            <person name="Kocsube S."/>
            <person name="Drula E."/>
            <person name="Lipzen A."/>
            <person name="Balint B."/>
            <person name="Henrissat B."/>
            <person name="Andreopoulos B."/>
            <person name="Martin F.M."/>
            <person name="Harder C.B."/>
            <person name="Rigling D."/>
            <person name="Ford K.L."/>
            <person name="Foster G.D."/>
            <person name="Pangilinan J."/>
            <person name="Papanicolaou A."/>
            <person name="Barry K."/>
            <person name="LaButti K."/>
            <person name="Viragh M."/>
            <person name="Koriabine M."/>
            <person name="Yan M."/>
            <person name="Riley R."/>
            <person name="Champramary S."/>
            <person name="Plett K.L."/>
            <person name="Tsai I.J."/>
            <person name="Slot J."/>
            <person name="Sipos G."/>
            <person name="Plett J."/>
            <person name="Nagy L.G."/>
            <person name="Grigoriev I.V."/>
        </authorList>
    </citation>
    <scope>NUCLEOTIDE SEQUENCE</scope>
    <source>
        <strain evidence="4">ICMP 16352</strain>
    </source>
</reference>
<sequence>MPRPQSDPEKIPDMTLPDPPDDYVSTLACSNGTGLLAAGSWDKTVRVWSVVQPDCRYAYIHGGPVLCACWTTDGKQLFSGGMDGVGFLSDASTGQVVQSTRHDTAIQMANWLEFSNGSSALLTTEWDKTMKASFWDPRTPEPIQTTILHDYPTSVNVRSPLLVVGMAKHYIEIFHLDYAGSPFKTRLSPLKSTTTVVSCFTNGPLIGYAVGAMDGRTAIWYAEEHNTSNDFIFRCHSQDTCSDSGGLPVAHTVNDISFHPVNGTLATCGSDGTIKLWDKDHQKRLKTLEIYEGPVSRCSFNPDGTILAYATNRRLSVGISPKYQIKLHMCNTEVKG</sequence>
<keyword evidence="1 3" id="KW-0853">WD repeat</keyword>
<dbReference type="EMBL" id="JAUEPR010000071">
    <property type="protein sequence ID" value="KAK0468527.1"/>
    <property type="molecule type" value="Genomic_DNA"/>
</dbReference>
<dbReference type="Gene3D" id="2.130.10.10">
    <property type="entry name" value="YVTN repeat-like/Quinoprotein amine dehydrogenase"/>
    <property type="match status" value="1"/>
</dbReference>
<proteinExistence type="predicted"/>
<accession>A0AA39NMS5</accession>
<comment type="caution">
    <text evidence="4">The sequence shown here is derived from an EMBL/GenBank/DDBJ whole genome shotgun (WGS) entry which is preliminary data.</text>
</comment>
<evidence type="ECO:0000256" key="3">
    <source>
        <dbReference type="PROSITE-ProRule" id="PRU00221"/>
    </source>
</evidence>
<feature type="repeat" description="WD" evidence="3">
    <location>
        <begin position="253"/>
        <end position="287"/>
    </location>
</feature>
<evidence type="ECO:0000313" key="4">
    <source>
        <dbReference type="EMBL" id="KAK0468527.1"/>
    </source>
</evidence>
<dbReference type="InterPro" id="IPR036322">
    <property type="entry name" value="WD40_repeat_dom_sf"/>
</dbReference>
<keyword evidence="2" id="KW-0677">Repeat</keyword>
<organism evidence="4 5">
    <name type="scientific">Armillaria novae-zelandiae</name>
    <dbReference type="NCBI Taxonomy" id="153914"/>
    <lineage>
        <taxon>Eukaryota</taxon>
        <taxon>Fungi</taxon>
        <taxon>Dikarya</taxon>
        <taxon>Basidiomycota</taxon>
        <taxon>Agaricomycotina</taxon>
        <taxon>Agaricomycetes</taxon>
        <taxon>Agaricomycetidae</taxon>
        <taxon>Agaricales</taxon>
        <taxon>Marasmiineae</taxon>
        <taxon>Physalacriaceae</taxon>
        <taxon>Armillaria</taxon>
    </lineage>
</organism>
<protein>
    <submittedName>
        <fullName evidence="4">WD40-repeat-containing domain protein</fullName>
    </submittedName>
</protein>
<name>A0AA39NMS5_9AGAR</name>
<dbReference type="SMART" id="SM00320">
    <property type="entry name" value="WD40"/>
    <property type="match status" value="4"/>
</dbReference>
<dbReference type="Pfam" id="PF00400">
    <property type="entry name" value="WD40"/>
    <property type="match status" value="3"/>
</dbReference>
<evidence type="ECO:0000313" key="5">
    <source>
        <dbReference type="Proteomes" id="UP001175227"/>
    </source>
</evidence>